<accession>A0A0C2MSR9</accession>
<comment type="caution">
    <text evidence="2">The sequence shown here is derived from an EMBL/GenBank/DDBJ whole genome shotgun (WGS) entry which is preliminary data.</text>
</comment>
<evidence type="ECO:0000256" key="1">
    <source>
        <dbReference type="SAM" id="MobiDB-lite"/>
    </source>
</evidence>
<gene>
    <name evidence="2" type="ORF">RF11_06633</name>
</gene>
<organism evidence="2 3">
    <name type="scientific">Thelohanellus kitauei</name>
    <name type="common">Myxosporean</name>
    <dbReference type="NCBI Taxonomy" id="669202"/>
    <lineage>
        <taxon>Eukaryota</taxon>
        <taxon>Metazoa</taxon>
        <taxon>Cnidaria</taxon>
        <taxon>Myxozoa</taxon>
        <taxon>Myxosporea</taxon>
        <taxon>Bivalvulida</taxon>
        <taxon>Platysporina</taxon>
        <taxon>Myxobolidae</taxon>
        <taxon>Thelohanellus</taxon>
    </lineage>
</organism>
<evidence type="ECO:0000313" key="2">
    <source>
        <dbReference type="EMBL" id="KII64742.1"/>
    </source>
</evidence>
<name>A0A0C2MSR9_THEKT</name>
<dbReference type="AlphaFoldDB" id="A0A0C2MSR9"/>
<dbReference type="EMBL" id="JWZT01004114">
    <property type="protein sequence ID" value="KII64742.1"/>
    <property type="molecule type" value="Genomic_DNA"/>
</dbReference>
<evidence type="ECO:0000313" key="3">
    <source>
        <dbReference type="Proteomes" id="UP000031668"/>
    </source>
</evidence>
<keyword evidence="3" id="KW-1185">Reference proteome</keyword>
<feature type="region of interest" description="Disordered" evidence="1">
    <location>
        <begin position="1"/>
        <end position="76"/>
    </location>
</feature>
<feature type="compositionally biased region" description="Polar residues" evidence="1">
    <location>
        <begin position="30"/>
        <end position="40"/>
    </location>
</feature>
<proteinExistence type="predicted"/>
<dbReference type="Proteomes" id="UP000031668">
    <property type="component" value="Unassembled WGS sequence"/>
</dbReference>
<reference evidence="2 3" key="1">
    <citation type="journal article" date="2014" name="Genome Biol. Evol.">
        <title>The genome of the myxosporean Thelohanellus kitauei shows adaptations to nutrient acquisition within its fish host.</title>
        <authorList>
            <person name="Yang Y."/>
            <person name="Xiong J."/>
            <person name="Zhou Z."/>
            <person name="Huo F."/>
            <person name="Miao W."/>
            <person name="Ran C."/>
            <person name="Liu Y."/>
            <person name="Zhang J."/>
            <person name="Feng J."/>
            <person name="Wang M."/>
            <person name="Wang M."/>
            <person name="Wang L."/>
            <person name="Yao B."/>
        </authorList>
    </citation>
    <scope>NUCLEOTIDE SEQUENCE [LARGE SCALE GENOMIC DNA]</scope>
    <source>
        <strain evidence="2">Wuqing</strain>
    </source>
</reference>
<protein>
    <submittedName>
        <fullName evidence="2">Uncharacterized protein</fullName>
    </submittedName>
</protein>
<feature type="compositionally biased region" description="Basic and acidic residues" evidence="1">
    <location>
        <begin position="43"/>
        <end position="58"/>
    </location>
</feature>
<sequence length="294" mass="33548">MNFANPTGKVYDEPRYINQSPGTRRGNDQFVHQSPPTILNQPERVERSSLDSTPREADNQTINSHPFIGANPNQNQQIPFQNYSFTPGLMNGSFMRTYGPSAPSNNQIYNSYYPYSQLYNSNGSSQTNGFQSVPPYSNNQGGNIWPISYLNPNTYSNHYPYPVENVGYAQNVRLESRSSVRQSNQVYINGGFKDGNLVCSEKNGKEKHKQGLICPMCKKSNDYPYYRRDLEMYICRYCEGGFFNDSTENRNPDKSRRQVVKKFFLTRILIKFKQSAPTVKRLILRSGGGQTKGN</sequence>